<dbReference type="RefSeq" id="WP_303762778.1">
    <property type="nucleotide sequence ID" value="NZ_JABZGR010000002.1"/>
</dbReference>
<accession>A0A929RW85</accession>
<gene>
    <name evidence="1" type="ORF">HXK21_01385</name>
</gene>
<protein>
    <submittedName>
        <fullName evidence="1">Uncharacterized protein</fullName>
    </submittedName>
</protein>
<organism evidence="1 2">
    <name type="scientific">Alloprevotella tannerae</name>
    <dbReference type="NCBI Taxonomy" id="76122"/>
    <lineage>
        <taxon>Bacteria</taxon>
        <taxon>Pseudomonadati</taxon>
        <taxon>Bacteroidota</taxon>
        <taxon>Bacteroidia</taxon>
        <taxon>Bacteroidales</taxon>
        <taxon>Prevotellaceae</taxon>
        <taxon>Alloprevotella</taxon>
    </lineage>
</organism>
<evidence type="ECO:0000313" key="1">
    <source>
        <dbReference type="EMBL" id="MBF0969684.1"/>
    </source>
</evidence>
<dbReference type="Proteomes" id="UP000704068">
    <property type="component" value="Unassembled WGS sequence"/>
</dbReference>
<evidence type="ECO:0000313" key="2">
    <source>
        <dbReference type="Proteomes" id="UP000704068"/>
    </source>
</evidence>
<reference evidence="1" key="1">
    <citation type="submission" date="2020-04" db="EMBL/GenBank/DDBJ databases">
        <title>Deep metagenomics examines the oral microbiome during advanced dental caries in children, revealing novel taxa and co-occurrences with host molecules.</title>
        <authorList>
            <person name="Baker J.L."/>
            <person name="Morton J.T."/>
            <person name="Dinis M."/>
            <person name="Alvarez R."/>
            <person name="Tran N.C."/>
            <person name="Knight R."/>
            <person name="Edlund A."/>
        </authorList>
    </citation>
    <scope>NUCLEOTIDE SEQUENCE</scope>
    <source>
        <strain evidence="1">JCVI_34_bin.1</strain>
    </source>
</reference>
<dbReference type="EMBL" id="JABZGR010000002">
    <property type="protein sequence ID" value="MBF0969684.1"/>
    <property type="molecule type" value="Genomic_DNA"/>
</dbReference>
<name>A0A929RW85_9BACT</name>
<comment type="caution">
    <text evidence="1">The sequence shown here is derived from an EMBL/GenBank/DDBJ whole genome shotgun (WGS) entry which is preliminary data.</text>
</comment>
<sequence>MLGPNYRLLPANHRFFPPNYSLLPANETATPFAYPMIKEKQAHYWHILYNHQARAKARETAWSPICAFSISC</sequence>
<dbReference type="AlphaFoldDB" id="A0A929RW85"/>
<proteinExistence type="predicted"/>